<dbReference type="Proteomes" id="UP000018320">
    <property type="component" value="Unassembled WGS sequence"/>
</dbReference>
<sequence length="1646" mass="182178">VSDYSGCFSDPLIHQRCGSYPSYSLLPERKFKNTTIRMQPSNYTEPNIDSCDEVSMEGDDSTTEYVSYRDEETLQESRFSTEGYEVSPSRQQPESLLTSLCPYSAAALDISGSCATHSVTNTYLGAPMTSILEKLQQVSHEYSIPELPLLLDAYTMHILAEDRSSGSYSELRALQEENEVLKRQLEAPFNSRHTEELALIVAFKQVMEEKDNEISALKLRLSELSSQAISSNGCAPSAVKEDPSITSVNYISPPGLLADEQSSAVLLSALEQLAFVQSDIIGWMDSIPQQFADTVADPLKSSVEALLHSLNLSCEGTNSMMGLIALLLDTVSQKPQGVTMEEIAHGFEQYISASRALTQHLRVFTNVSNASSPIPTNADVEREMDEAKHLKKMAIMALVEAQNARKAIEDKQKELATKEEELEAAHASASALLQAAQLKQPSEMPLPTPPLEQTAESDRENCKTPTEDNWVEKTVEGSLTESEQYSGYLKDMDVILDLILCIRDALFSDNAVQARLSEASIVDQSYSKDPLQQSIDSASATLLSIFKALTSDIPDQRSTQSSSASEIDEECMQSLGKRPTLASEMISTISKVSQQNLEVAVPYTCAAKPETVSEELDEVILLKKELLSRNEVIQLMIQKLEQKDRDISRLTQQLTASADGLTRSLSVERFGEPISLEPNKSTDDLINEFTLATDTASTSSTLVKLRFDVTAKLSMMEKLMNSQGITDKGSLFSLVNHYLSLIEVSDNPQYALPIDGGLDKATEKQPLDNFVCWTEVESPVASIPTNFRAALGPANEHTIDEVGYAALNSRVGKMHEWHIPIRCDKGTDPDGDFVDADTPISTNPTVDWQTHQKQLSDLKEQIALLQGKVDSANERAHQAELKLESDSRFVDTATSDLISSSIDNYKREIEQKNARIHYLQAALAEFTSKETNKTLNPDSGLLVQLETMKQLLATQTADLKKANTMLEMEQEKAADLSAKLVAAELLSNEKEDELAKHRLNEDKLLTKLHESEERELLIEKQTAEIADQRTDLCEQTREVQRLKLLLLDRDSQIQRVRDINERLAENIAALRIDLEQQRHLGGPQTSESRLDSSYRLTSQIEDLKLDIQRVQMELTRMDRSTQNGALPGESNDGSWNSDFVSREQLIQMLVERDMKIAAILEEKASQETPNTIEPSDVQTNKPKIRSRPQSSKRPLQNTQLSQTLKQRPVSSSSTANLSLTQHGKKDATINSLKHQLIAAEKSIFSLKQELTSVNTKLSQAKAAEIALKKLLHEKQKEIEDLKIQNTTLTQRLDKCDRKVAALESDKCDLMARLVNATDNSDSSPQARLQKLLNSTLNSKEEHLRSEGGTAGTEATDTTRRAKIGFTPLMHAITTGNPDEVTSNLAYAGYHTTNGTTALMLAVEYNNVQAIKLLSRIEARMTREAGETALAIALAKGNLAAAKLLTETEGLNTSHISRTGGTITELMKAAADNNLVATWCYLPIQGGLHDQDGCTALMHAAKKGSVGAARLLCDKEARAQSQQGETALMFAAINGYTELVRMLKDREWGMYNIHGTTALMLAAQYNRPQIVSLLIDKEARMLTKRIHEHGAGFCALMAASHYGNIECAKLLLPKEADMKQPNGKTALSYAQSDEMWNLIKHYRKAQI</sequence>
<feature type="region of interest" description="Disordered" evidence="3">
    <location>
        <begin position="1118"/>
        <end position="1137"/>
    </location>
</feature>
<evidence type="ECO:0000256" key="2">
    <source>
        <dbReference type="SAM" id="Coils"/>
    </source>
</evidence>
<evidence type="ECO:0000256" key="1">
    <source>
        <dbReference type="PROSITE-ProRule" id="PRU00023"/>
    </source>
</evidence>
<dbReference type="SUPFAM" id="SSF48403">
    <property type="entry name" value="Ankyrin repeat"/>
    <property type="match status" value="1"/>
</dbReference>
<feature type="repeat" description="ANK" evidence="1">
    <location>
        <begin position="1553"/>
        <end position="1585"/>
    </location>
</feature>
<organism evidence="4 5">
    <name type="scientific">Giardia intestinalis</name>
    <name type="common">Giardia lamblia</name>
    <dbReference type="NCBI Taxonomy" id="5741"/>
    <lineage>
        <taxon>Eukaryota</taxon>
        <taxon>Metamonada</taxon>
        <taxon>Diplomonadida</taxon>
        <taxon>Hexamitidae</taxon>
        <taxon>Giardiinae</taxon>
        <taxon>Giardia</taxon>
    </lineage>
</organism>
<dbReference type="InterPro" id="IPR036770">
    <property type="entry name" value="Ankyrin_rpt-contain_sf"/>
</dbReference>
<proteinExistence type="predicted"/>
<feature type="coiled-coil region" evidence="2">
    <location>
        <begin position="623"/>
        <end position="653"/>
    </location>
</feature>
<feature type="region of interest" description="Disordered" evidence="3">
    <location>
        <begin position="1336"/>
        <end position="1356"/>
    </location>
</feature>
<accession>V6TBX6</accession>
<dbReference type="PANTHER" id="PTHR24183:SF1">
    <property type="entry name" value="FIBRONECTIN TYPE 3 AND ANKYRIN REPEAT DOMAINS PROTEIN 1"/>
    <property type="match status" value="1"/>
</dbReference>
<dbReference type="VEuPathDB" id="GiardiaDB:DHA2_152207"/>
<evidence type="ECO:0000313" key="5">
    <source>
        <dbReference type="Proteomes" id="UP000018320"/>
    </source>
</evidence>
<dbReference type="SMART" id="SM00248">
    <property type="entry name" value="ANK"/>
    <property type="match status" value="6"/>
</dbReference>
<comment type="caution">
    <text evidence="4">The sequence shown here is derived from an EMBL/GenBank/DDBJ whole genome shotgun (WGS) entry which is preliminary data.</text>
</comment>
<dbReference type="EMBL" id="AHGT01000048">
    <property type="protein sequence ID" value="ESU36408.1"/>
    <property type="molecule type" value="Genomic_DNA"/>
</dbReference>
<dbReference type="PROSITE" id="PS50088">
    <property type="entry name" value="ANK_REPEAT"/>
    <property type="match status" value="1"/>
</dbReference>
<evidence type="ECO:0000256" key="3">
    <source>
        <dbReference type="SAM" id="MobiDB-lite"/>
    </source>
</evidence>
<reference evidence="5" key="1">
    <citation type="submission" date="2012-02" db="EMBL/GenBank/DDBJ databases">
        <title>Genome sequencing of Giardia lamblia Genotypes A2 and B isolates (DH and GS) and comparative analysis with the genomes of Genotypes A1 and E (WB and Pig).</title>
        <authorList>
            <person name="Adam R."/>
            <person name="Dahlstrom E."/>
            <person name="Martens C."/>
            <person name="Bruno D."/>
            <person name="Barbian K."/>
            <person name="Porcella S.F."/>
            <person name="Nash T."/>
        </authorList>
    </citation>
    <scope>NUCLEOTIDE SEQUENCE</scope>
    <source>
        <strain evidence="5">DH</strain>
    </source>
</reference>
<dbReference type="VEuPathDB" id="GiardiaDB:QR46_3294"/>
<protein>
    <submittedName>
        <fullName evidence="4">Ankyrin repeat protein</fullName>
    </submittedName>
</protein>
<gene>
    <name evidence="4" type="ORF">DHA2_152207</name>
</gene>
<dbReference type="VEuPathDB" id="GiardiaDB:GL50581_1434"/>
<feature type="coiled-coil region" evidence="2">
    <location>
        <begin position="398"/>
        <end position="428"/>
    </location>
</feature>
<feature type="compositionally biased region" description="Basic and acidic residues" evidence="3">
    <location>
        <begin position="456"/>
        <end position="465"/>
    </location>
</feature>
<feature type="coiled-coil region" evidence="2">
    <location>
        <begin position="1229"/>
        <end position="1305"/>
    </location>
</feature>
<keyword evidence="1" id="KW-0040">ANK repeat</keyword>
<feature type="coiled-coil region" evidence="2">
    <location>
        <begin position="952"/>
        <end position="993"/>
    </location>
</feature>
<dbReference type="Pfam" id="PF12796">
    <property type="entry name" value="Ank_2"/>
    <property type="match status" value="3"/>
</dbReference>
<dbReference type="PANTHER" id="PTHR24183">
    <property type="entry name" value="FIBRONECTIN TYPE 3 AND ANKYRIN REPEAT DOMAINS PROTEIN 1"/>
    <property type="match status" value="1"/>
</dbReference>
<dbReference type="VEuPathDB" id="GiardiaDB:GL50803_0040014"/>
<feature type="region of interest" description="Disordered" evidence="3">
    <location>
        <begin position="1161"/>
        <end position="1225"/>
    </location>
</feature>
<dbReference type="GO" id="GO:0005634">
    <property type="term" value="C:nucleus"/>
    <property type="evidence" value="ECO:0007669"/>
    <property type="project" value="TreeGrafter"/>
</dbReference>
<feature type="coiled-coil region" evidence="2">
    <location>
        <begin position="855"/>
        <end position="922"/>
    </location>
</feature>
<feature type="compositionally biased region" description="Polar residues" evidence="3">
    <location>
        <begin position="1166"/>
        <end position="1221"/>
    </location>
</feature>
<dbReference type="InterPro" id="IPR002110">
    <property type="entry name" value="Ankyrin_rpt"/>
</dbReference>
<feature type="region of interest" description="Disordered" evidence="3">
    <location>
        <begin position="442"/>
        <end position="465"/>
    </location>
</feature>
<keyword evidence="2" id="KW-0175">Coiled coil</keyword>
<dbReference type="Gene3D" id="1.25.40.20">
    <property type="entry name" value="Ankyrin repeat-containing domain"/>
    <property type="match status" value="3"/>
</dbReference>
<reference evidence="4 5" key="2">
    <citation type="journal article" date="2013" name="Genome Biol. Evol.">
        <title>Genome sequencing of Giardia lamblia genotypes A2 and B isolates (DH and GS) and comparative analysis with the genomes of genotypes A1 and E (WB and Pig).</title>
        <authorList>
            <person name="Adam R.D."/>
            <person name="Dahlstrom E.W."/>
            <person name="Martens C.A."/>
            <person name="Bruno D.P."/>
            <person name="Barbian K.D."/>
            <person name="Ricklefs S.M."/>
            <person name="Hernandez M.M."/>
            <person name="Narla N.P."/>
            <person name="Patel R.B."/>
            <person name="Porcella S.F."/>
            <person name="Nash T.E."/>
        </authorList>
    </citation>
    <scope>NUCLEOTIDE SEQUENCE [LARGE SCALE GENOMIC DNA]</scope>
    <source>
        <strain evidence="4 5">DH</strain>
    </source>
</reference>
<evidence type="ECO:0000313" key="4">
    <source>
        <dbReference type="EMBL" id="ESU36408.1"/>
    </source>
</evidence>
<name>V6TBX6_GIAIN</name>
<feature type="non-terminal residue" evidence="4">
    <location>
        <position position="1"/>
    </location>
</feature>